<dbReference type="AlphaFoldDB" id="A0A671QRP4"/>
<evidence type="ECO:0000313" key="12">
    <source>
        <dbReference type="Proteomes" id="UP000472260"/>
    </source>
</evidence>
<accession>A0A671QRP4</accession>
<dbReference type="Pfam" id="PF12220">
    <property type="entry name" value="U1snRNP70_N"/>
    <property type="match status" value="1"/>
</dbReference>
<dbReference type="InterPro" id="IPR012677">
    <property type="entry name" value="Nucleotide-bd_a/b_plait_sf"/>
</dbReference>
<evidence type="ECO:0000256" key="3">
    <source>
        <dbReference type="ARBA" id="ARBA00016996"/>
    </source>
</evidence>
<gene>
    <name evidence="11" type="primary">LOC107658470</name>
</gene>
<organism evidence="11 12">
    <name type="scientific">Sinocyclocheilus anshuiensis</name>
    <dbReference type="NCBI Taxonomy" id="1608454"/>
    <lineage>
        <taxon>Eukaryota</taxon>
        <taxon>Metazoa</taxon>
        <taxon>Chordata</taxon>
        <taxon>Craniata</taxon>
        <taxon>Vertebrata</taxon>
        <taxon>Euteleostomi</taxon>
        <taxon>Actinopterygii</taxon>
        <taxon>Neopterygii</taxon>
        <taxon>Teleostei</taxon>
        <taxon>Ostariophysi</taxon>
        <taxon>Cypriniformes</taxon>
        <taxon>Cyprinidae</taxon>
        <taxon>Cyprininae</taxon>
        <taxon>Sinocyclocheilus</taxon>
    </lineage>
</organism>
<dbReference type="GO" id="GO:0030619">
    <property type="term" value="F:U1 snRNA binding"/>
    <property type="evidence" value="ECO:0007669"/>
    <property type="project" value="InterPro"/>
</dbReference>
<evidence type="ECO:0000256" key="9">
    <source>
        <dbReference type="SAM" id="MobiDB-lite"/>
    </source>
</evidence>
<evidence type="ECO:0000313" key="11">
    <source>
        <dbReference type="Ensembl" id="ENSSANP00000073361.1"/>
    </source>
</evidence>
<dbReference type="GO" id="GO:0016607">
    <property type="term" value="C:nuclear speck"/>
    <property type="evidence" value="ECO:0007669"/>
    <property type="project" value="UniProtKB-SubCell"/>
</dbReference>
<evidence type="ECO:0000256" key="6">
    <source>
        <dbReference type="ARBA" id="ARBA00023242"/>
    </source>
</evidence>
<feature type="compositionally biased region" description="Basic and acidic residues" evidence="9">
    <location>
        <begin position="60"/>
        <end position="71"/>
    </location>
</feature>
<feature type="compositionally biased region" description="Basic and acidic residues" evidence="9">
    <location>
        <begin position="263"/>
        <end position="275"/>
    </location>
</feature>
<dbReference type="InterPro" id="IPR000504">
    <property type="entry name" value="RRM_dom"/>
</dbReference>
<feature type="region of interest" description="Disordered" evidence="9">
    <location>
        <begin position="186"/>
        <end position="459"/>
    </location>
</feature>
<dbReference type="InterPro" id="IPR034143">
    <property type="entry name" value="snRNP70_RRM"/>
</dbReference>
<feature type="compositionally biased region" description="Basic and acidic residues" evidence="9">
    <location>
        <begin position="285"/>
        <end position="296"/>
    </location>
</feature>
<reference evidence="11" key="2">
    <citation type="submission" date="2025-09" db="UniProtKB">
        <authorList>
            <consortium name="Ensembl"/>
        </authorList>
    </citation>
    <scope>IDENTIFICATION</scope>
</reference>
<feature type="domain" description="RRM" evidence="10">
    <location>
        <begin position="103"/>
        <end position="181"/>
    </location>
</feature>
<keyword evidence="6" id="KW-0539">Nucleus</keyword>
<evidence type="ECO:0000259" key="10">
    <source>
        <dbReference type="PROSITE" id="PS50102"/>
    </source>
</evidence>
<dbReference type="CDD" id="cd12236">
    <property type="entry name" value="RRM_snRNP70"/>
    <property type="match status" value="1"/>
</dbReference>
<comment type="subcellular location">
    <subcellularLocation>
        <location evidence="1">Nucleus speckle</location>
    </subcellularLocation>
    <subcellularLocation>
        <location evidence="2">Nucleus</location>
        <location evidence="2">Nucleoplasm</location>
    </subcellularLocation>
</comment>
<evidence type="ECO:0000256" key="5">
    <source>
        <dbReference type="ARBA" id="ARBA00022884"/>
    </source>
</evidence>
<dbReference type="SUPFAM" id="SSF54928">
    <property type="entry name" value="RNA-binding domain, RBD"/>
    <property type="match status" value="1"/>
</dbReference>
<evidence type="ECO:0000256" key="4">
    <source>
        <dbReference type="ARBA" id="ARBA00022664"/>
    </source>
</evidence>
<dbReference type="GO" id="GO:0000398">
    <property type="term" value="P:mRNA splicing, via spliceosome"/>
    <property type="evidence" value="ECO:0007669"/>
    <property type="project" value="TreeGrafter"/>
</dbReference>
<dbReference type="GO" id="GO:0071011">
    <property type="term" value="C:precatalytic spliceosome"/>
    <property type="evidence" value="ECO:0007669"/>
    <property type="project" value="TreeGrafter"/>
</dbReference>
<feature type="compositionally biased region" description="Gly residues" evidence="9">
    <location>
        <begin position="192"/>
        <end position="201"/>
    </location>
</feature>
<dbReference type="Pfam" id="PF00076">
    <property type="entry name" value="RRM_1"/>
    <property type="match status" value="1"/>
</dbReference>
<proteinExistence type="predicted"/>
<dbReference type="Gene3D" id="3.30.70.330">
    <property type="match status" value="1"/>
</dbReference>
<dbReference type="SMART" id="SM00360">
    <property type="entry name" value="RRM"/>
    <property type="match status" value="1"/>
</dbReference>
<dbReference type="Ensembl" id="ENSSANT00000078000.1">
    <property type="protein sequence ID" value="ENSSANP00000073361.1"/>
    <property type="gene ID" value="ENSSANG00000036506.1"/>
</dbReference>
<sequence>MTQFLPPNLLALFAPRDPIPFLLQLEKLPHEKHHNQPYCGIAPFIRHFEDPRDAPPPTRAETREERLERKRREKMERRQVVVEAELKLWDPHNDPNAQGDAFKTLFVARINYDTTESKLRREFEVYGPIKRIYIVYNKKTGKPRGYAFIEYEHERDMHSAYKHADGKKIDGRRVLVDVERGRTVKGWHPRRLGGGLGGTRRGGADVNIKHSGRDDTSRYDDRPIGSDRDRDRERRDRSRERDRDRGERRRSRSRERRKRTRSRERERDRGAAGDNRKRRSRSRDRKRDRERGKGADGGEEGMGGLGDGMMPEGGDRGMEDSLGGEPGRGEEGGPEGEERGRDRDKDRERDRDRKRSHRDKDRDRDRERRRDRDRDREHKRDRGDRDRGDRREDRHVSSSGDQEGLGNGGEEGEEQLPPQSEEGSQDGMRMMMDQDSMQSGEGYASNENGYRMEAQGDEY</sequence>
<evidence type="ECO:0000256" key="2">
    <source>
        <dbReference type="ARBA" id="ARBA00004642"/>
    </source>
</evidence>
<dbReference type="PANTHER" id="PTHR13952:SF5">
    <property type="entry name" value="U1 SMALL NUCLEAR RIBONUCLEOPROTEIN 70 KDA"/>
    <property type="match status" value="1"/>
</dbReference>
<keyword evidence="7" id="KW-0687">Ribonucleoprotein</keyword>
<dbReference type="InterPro" id="IPR051183">
    <property type="entry name" value="U1_U11-U12_snRNP_70-35kDa"/>
</dbReference>
<evidence type="ECO:0000256" key="7">
    <source>
        <dbReference type="ARBA" id="ARBA00023274"/>
    </source>
</evidence>
<evidence type="ECO:0000256" key="8">
    <source>
        <dbReference type="PROSITE-ProRule" id="PRU00176"/>
    </source>
</evidence>
<keyword evidence="4" id="KW-0507">mRNA processing</keyword>
<dbReference type="PROSITE" id="PS50102">
    <property type="entry name" value="RRM"/>
    <property type="match status" value="1"/>
</dbReference>
<evidence type="ECO:0000256" key="1">
    <source>
        <dbReference type="ARBA" id="ARBA00004324"/>
    </source>
</evidence>
<dbReference type="PANTHER" id="PTHR13952">
    <property type="entry name" value="U1 SMALL NUCLEAR RIBONUCLEOPROTEIN 70 KD"/>
    <property type="match status" value="1"/>
</dbReference>
<dbReference type="Proteomes" id="UP000472260">
    <property type="component" value="Unassembled WGS sequence"/>
</dbReference>
<feature type="compositionally biased region" description="Low complexity" evidence="9">
    <location>
        <begin position="415"/>
        <end position="440"/>
    </location>
</feature>
<feature type="region of interest" description="Disordered" evidence="9">
    <location>
        <begin position="49"/>
        <end position="71"/>
    </location>
</feature>
<protein>
    <recommendedName>
        <fullName evidence="3">U1 small nuclear ribonucleoprotein 70 kDa</fullName>
    </recommendedName>
</protein>
<feature type="compositionally biased region" description="Basic and acidic residues" evidence="9">
    <location>
        <begin position="327"/>
        <end position="396"/>
    </location>
</feature>
<dbReference type="InterPro" id="IPR022023">
    <property type="entry name" value="U1snRNP70_N"/>
</dbReference>
<dbReference type="GO" id="GO:0005685">
    <property type="term" value="C:U1 snRNP"/>
    <property type="evidence" value="ECO:0007669"/>
    <property type="project" value="TreeGrafter"/>
</dbReference>
<keyword evidence="5 8" id="KW-0694">RNA-binding</keyword>
<reference evidence="11" key="1">
    <citation type="submission" date="2025-08" db="UniProtKB">
        <authorList>
            <consortium name="Ensembl"/>
        </authorList>
    </citation>
    <scope>IDENTIFICATION</scope>
</reference>
<dbReference type="GO" id="GO:0071004">
    <property type="term" value="C:U2-type prespliceosome"/>
    <property type="evidence" value="ECO:0007669"/>
    <property type="project" value="TreeGrafter"/>
</dbReference>
<dbReference type="InterPro" id="IPR035979">
    <property type="entry name" value="RBD_domain_sf"/>
</dbReference>
<feature type="compositionally biased region" description="Basic and acidic residues" evidence="9">
    <location>
        <begin position="207"/>
        <end position="247"/>
    </location>
</feature>
<name>A0A671QRP4_9TELE</name>
<dbReference type="FunFam" id="3.30.70.330:FF:000153">
    <property type="entry name" value="U1 small nuclear ribonucleoprotein 70 kDa"/>
    <property type="match status" value="1"/>
</dbReference>
<dbReference type="GO" id="GO:0003729">
    <property type="term" value="F:mRNA binding"/>
    <property type="evidence" value="ECO:0007669"/>
    <property type="project" value="TreeGrafter"/>
</dbReference>
<feature type="compositionally biased region" description="Basic residues" evidence="9">
    <location>
        <begin position="248"/>
        <end position="262"/>
    </location>
</feature>
<keyword evidence="12" id="KW-1185">Reference proteome</keyword>